<dbReference type="InterPro" id="IPR036615">
    <property type="entry name" value="Mur_ligase_C_dom_sf"/>
</dbReference>
<keyword evidence="9 10" id="KW-0961">Cell wall biogenesis/degradation</keyword>
<proteinExistence type="inferred from homology"/>
<evidence type="ECO:0000256" key="2">
    <source>
        <dbReference type="ARBA" id="ARBA00022598"/>
    </source>
</evidence>
<evidence type="ECO:0000313" key="16">
    <source>
        <dbReference type="Proteomes" id="UP001216899"/>
    </source>
</evidence>
<reference evidence="15 16" key="1">
    <citation type="submission" date="2023-02" db="EMBL/GenBank/DDBJ databases">
        <title>Whole genome sequenc of Paracoccus marcusii MBLB0836.</title>
        <authorList>
            <person name="Seo M.-J."/>
            <person name="Cho E.-S."/>
            <person name="Hwang C.Y."/>
        </authorList>
    </citation>
    <scope>NUCLEOTIDE SEQUENCE [LARGE SCALE GENOMIC DNA]</scope>
    <source>
        <strain evidence="15 16">MBLB0836</strain>
    </source>
</reference>
<keyword evidence="8 10" id="KW-0131">Cell cycle</keyword>
<dbReference type="SUPFAM" id="SSF53244">
    <property type="entry name" value="MurD-like peptide ligases, peptide-binding domain"/>
    <property type="match status" value="1"/>
</dbReference>
<evidence type="ECO:0000313" key="15">
    <source>
        <dbReference type="EMBL" id="WDA12970.1"/>
    </source>
</evidence>
<dbReference type="PANTHER" id="PTHR43024:SF1">
    <property type="entry name" value="UDP-N-ACETYLMURAMOYL-TRIPEPTIDE--D-ALANYL-D-ALANINE LIGASE"/>
    <property type="match status" value="1"/>
</dbReference>
<dbReference type="InterPro" id="IPR035911">
    <property type="entry name" value="MurE/MurF_N"/>
</dbReference>
<dbReference type="Pfam" id="PF08245">
    <property type="entry name" value="Mur_ligase_M"/>
    <property type="match status" value="1"/>
</dbReference>
<evidence type="ECO:0000256" key="8">
    <source>
        <dbReference type="ARBA" id="ARBA00023306"/>
    </source>
</evidence>
<keyword evidence="7 10" id="KW-0573">Peptidoglycan synthesis</keyword>
<comment type="subcellular location">
    <subcellularLocation>
        <location evidence="10 11">Cytoplasm</location>
    </subcellularLocation>
</comment>
<evidence type="ECO:0000259" key="12">
    <source>
        <dbReference type="Pfam" id="PF01225"/>
    </source>
</evidence>
<evidence type="ECO:0000256" key="9">
    <source>
        <dbReference type="ARBA" id="ARBA00023316"/>
    </source>
</evidence>
<dbReference type="RefSeq" id="WP_045982888.1">
    <property type="nucleotide sequence ID" value="NZ_CP117466.1"/>
</dbReference>
<comment type="catalytic activity">
    <reaction evidence="10 11">
        <text>D-alanyl-D-alanine + UDP-N-acetyl-alpha-D-muramoyl-L-alanyl-gamma-D-glutamyl-meso-2,6-diaminopimelate + ATP = UDP-N-acetyl-alpha-D-muramoyl-L-alanyl-gamma-D-glutamyl-meso-2,6-diaminopimeloyl-D-alanyl-D-alanine + ADP + phosphate + H(+)</text>
        <dbReference type="Rhea" id="RHEA:28374"/>
        <dbReference type="ChEBI" id="CHEBI:15378"/>
        <dbReference type="ChEBI" id="CHEBI:30616"/>
        <dbReference type="ChEBI" id="CHEBI:43474"/>
        <dbReference type="ChEBI" id="CHEBI:57822"/>
        <dbReference type="ChEBI" id="CHEBI:61386"/>
        <dbReference type="ChEBI" id="CHEBI:83905"/>
        <dbReference type="ChEBI" id="CHEBI:456216"/>
        <dbReference type="EC" id="6.3.2.10"/>
    </reaction>
</comment>
<protein>
    <recommendedName>
        <fullName evidence="10 11">UDP-N-acetylmuramoyl-tripeptide--D-alanyl-D-alanine ligase</fullName>
        <ecNumber evidence="10 11">6.3.2.10</ecNumber>
    </recommendedName>
    <alternativeName>
        <fullName evidence="10">D-alanyl-D-alanine-adding enzyme</fullName>
    </alternativeName>
</protein>
<dbReference type="InterPro" id="IPR005863">
    <property type="entry name" value="UDP-N-AcMur_synth"/>
</dbReference>
<keyword evidence="1 10" id="KW-0963">Cytoplasm</keyword>
<comment type="similarity">
    <text evidence="10">Belongs to the MurCDEF family. MurF subfamily.</text>
</comment>
<keyword evidence="6 10" id="KW-0133">Cell shape</keyword>
<dbReference type="SUPFAM" id="SSF53623">
    <property type="entry name" value="MurD-like peptide ligases, catalytic domain"/>
    <property type="match status" value="1"/>
</dbReference>
<dbReference type="Pfam" id="PF01225">
    <property type="entry name" value="Mur_ligase"/>
    <property type="match status" value="1"/>
</dbReference>
<evidence type="ECO:0000256" key="5">
    <source>
        <dbReference type="ARBA" id="ARBA00022840"/>
    </source>
</evidence>
<name>A0ABY7UVF5_9RHOB</name>
<gene>
    <name evidence="10 15" type="primary">murF</name>
    <name evidence="15" type="ORF">PRL19_01530</name>
</gene>
<evidence type="ECO:0000256" key="4">
    <source>
        <dbReference type="ARBA" id="ARBA00022741"/>
    </source>
</evidence>
<feature type="domain" description="Mur ligase C-terminal" evidence="13">
    <location>
        <begin position="320"/>
        <end position="435"/>
    </location>
</feature>
<evidence type="ECO:0000256" key="1">
    <source>
        <dbReference type="ARBA" id="ARBA00022490"/>
    </source>
</evidence>
<keyword evidence="2 10" id="KW-0436">Ligase</keyword>
<keyword evidence="16" id="KW-1185">Reference proteome</keyword>
<keyword evidence="4 10" id="KW-0547">Nucleotide-binding</keyword>
<evidence type="ECO:0000256" key="7">
    <source>
        <dbReference type="ARBA" id="ARBA00022984"/>
    </source>
</evidence>
<dbReference type="GO" id="GO:0016874">
    <property type="term" value="F:ligase activity"/>
    <property type="evidence" value="ECO:0007669"/>
    <property type="project" value="UniProtKB-KW"/>
</dbReference>
<dbReference type="PANTHER" id="PTHR43024">
    <property type="entry name" value="UDP-N-ACETYLMURAMOYL-TRIPEPTIDE--D-ALANYL-D-ALANINE LIGASE"/>
    <property type="match status" value="1"/>
</dbReference>
<dbReference type="Gene3D" id="3.40.1190.10">
    <property type="entry name" value="Mur-like, catalytic domain"/>
    <property type="match status" value="1"/>
</dbReference>
<dbReference type="InterPro" id="IPR004101">
    <property type="entry name" value="Mur_ligase_C"/>
</dbReference>
<dbReference type="Gene3D" id="3.90.190.20">
    <property type="entry name" value="Mur ligase, C-terminal domain"/>
    <property type="match status" value="1"/>
</dbReference>
<keyword evidence="5 10" id="KW-0067">ATP-binding</keyword>
<dbReference type="InterPro" id="IPR013221">
    <property type="entry name" value="Mur_ligase_cen"/>
</dbReference>
<comment type="function">
    <text evidence="10 11">Involved in cell wall formation. Catalyzes the final step in the synthesis of UDP-N-acetylmuramoyl-pentapeptide, the precursor of murein.</text>
</comment>
<dbReference type="Pfam" id="PF02875">
    <property type="entry name" value="Mur_ligase_C"/>
    <property type="match status" value="1"/>
</dbReference>
<dbReference type="InterPro" id="IPR036565">
    <property type="entry name" value="Mur-like_cat_sf"/>
</dbReference>
<dbReference type="Proteomes" id="UP001216899">
    <property type="component" value="Chromosome"/>
</dbReference>
<feature type="domain" description="Mur ligase N-terminal catalytic" evidence="12">
    <location>
        <begin position="24"/>
        <end position="68"/>
    </location>
</feature>
<dbReference type="SUPFAM" id="SSF63418">
    <property type="entry name" value="MurE/MurF N-terminal domain"/>
    <property type="match status" value="1"/>
</dbReference>
<feature type="binding site" evidence="10">
    <location>
        <begin position="108"/>
        <end position="114"/>
    </location>
    <ligand>
        <name>ATP</name>
        <dbReference type="ChEBI" id="CHEBI:30616"/>
    </ligand>
</feature>
<dbReference type="EC" id="6.3.2.10" evidence="10 11"/>
<evidence type="ECO:0000259" key="14">
    <source>
        <dbReference type="Pfam" id="PF08245"/>
    </source>
</evidence>
<comment type="pathway">
    <text evidence="10 11">Cell wall biogenesis; peptidoglycan biosynthesis.</text>
</comment>
<organism evidence="15 16">
    <name type="scientific">Paracoccus marcusii</name>
    <dbReference type="NCBI Taxonomy" id="59779"/>
    <lineage>
        <taxon>Bacteria</taxon>
        <taxon>Pseudomonadati</taxon>
        <taxon>Pseudomonadota</taxon>
        <taxon>Alphaproteobacteria</taxon>
        <taxon>Rhodobacterales</taxon>
        <taxon>Paracoccaceae</taxon>
        <taxon>Paracoccus</taxon>
    </lineage>
</organism>
<evidence type="ECO:0000256" key="3">
    <source>
        <dbReference type="ARBA" id="ARBA00022618"/>
    </source>
</evidence>
<accession>A0ABY7UVF5</accession>
<dbReference type="InterPro" id="IPR000713">
    <property type="entry name" value="Mur_ligase_N"/>
</dbReference>
<dbReference type="InterPro" id="IPR051046">
    <property type="entry name" value="MurCDEF_CellWall_CoF430Synth"/>
</dbReference>
<dbReference type="Gene3D" id="3.40.1390.10">
    <property type="entry name" value="MurE/MurF, N-terminal domain"/>
    <property type="match status" value="1"/>
</dbReference>
<keyword evidence="3 10" id="KW-0132">Cell division</keyword>
<dbReference type="HAMAP" id="MF_02019">
    <property type="entry name" value="MurF"/>
    <property type="match status" value="1"/>
</dbReference>
<evidence type="ECO:0000256" key="11">
    <source>
        <dbReference type="RuleBase" id="RU004136"/>
    </source>
</evidence>
<evidence type="ECO:0000256" key="10">
    <source>
        <dbReference type="HAMAP-Rule" id="MF_02019"/>
    </source>
</evidence>
<evidence type="ECO:0000256" key="6">
    <source>
        <dbReference type="ARBA" id="ARBA00022960"/>
    </source>
</evidence>
<dbReference type="NCBIfam" id="TIGR01143">
    <property type="entry name" value="murF"/>
    <property type="match status" value="1"/>
</dbReference>
<dbReference type="EMBL" id="CP117466">
    <property type="protein sequence ID" value="WDA12970.1"/>
    <property type="molecule type" value="Genomic_DNA"/>
</dbReference>
<evidence type="ECO:0000259" key="13">
    <source>
        <dbReference type="Pfam" id="PF02875"/>
    </source>
</evidence>
<sequence>MTLWTSDDAAAATGGRVTAAWAATGVSIDTRTIAPGDLFVALQADRDGHDFVAQALARGAAAALVSRIPDGVASDAPLLVVPDVLRGLEDLGRAGRARMTGRVIAITGSVGKTSTKEMARTALAGQGVIHAAEASYNNHWGVPLTLARMPANTDFAIIEIGMNHPGEIAPLSRMARPHVALITTVAAAHLEAFGAIEGIAREKGAIFEGLQPVGHAILPEDLPVTQILRDCADRAGAVVVGFGEHGVARPLRIVPQDGALSCHARIMGDTLAFTLPTTGRHFAMNAVGVLAALAAAGADLAQAAAHLSDWHPPQGRGAVETLGGIRLIDDAFNANPASLSAGLATLAGLQGGRRVAILGDMLELGTEEVAMHRAVADDPSMAAIDLVHCAGPLMRHLHEALPADKRGQWTQTAAELAAQPDKLISAGDIVLVKGSKSSRISMVVQALRAGAAQDKG</sequence>
<feature type="domain" description="Mur ligase central" evidence="14">
    <location>
        <begin position="106"/>
        <end position="292"/>
    </location>
</feature>